<feature type="domain" description="DDHD" evidence="3">
    <location>
        <begin position="675"/>
        <end position="874"/>
    </location>
</feature>
<protein>
    <recommendedName>
        <fullName evidence="3">DDHD domain-containing protein</fullName>
    </recommendedName>
</protein>
<dbReference type="SUPFAM" id="SSF53474">
    <property type="entry name" value="alpha/beta-Hydrolases"/>
    <property type="match status" value="1"/>
</dbReference>
<gene>
    <name evidence="4" type="ORF">ACJIZ3_012386</name>
</gene>
<dbReference type="AlphaFoldDB" id="A0ABD3ULV3"/>
<feature type="region of interest" description="Disordered" evidence="2">
    <location>
        <begin position="878"/>
        <end position="906"/>
    </location>
</feature>
<dbReference type="Proteomes" id="UP001634393">
    <property type="component" value="Unassembled WGS sequence"/>
</dbReference>
<dbReference type="Pfam" id="PF02862">
    <property type="entry name" value="DDHD"/>
    <property type="match status" value="1"/>
</dbReference>
<dbReference type="PANTHER" id="PTHR23509">
    <property type="entry name" value="PA-PL1 PHOSPHOLIPASE FAMILY"/>
    <property type="match status" value="1"/>
</dbReference>
<feature type="compositionally biased region" description="Basic and acidic residues" evidence="2">
    <location>
        <begin position="597"/>
        <end position="612"/>
    </location>
</feature>
<organism evidence="4 5">
    <name type="scientific">Penstemon smallii</name>
    <dbReference type="NCBI Taxonomy" id="265156"/>
    <lineage>
        <taxon>Eukaryota</taxon>
        <taxon>Viridiplantae</taxon>
        <taxon>Streptophyta</taxon>
        <taxon>Embryophyta</taxon>
        <taxon>Tracheophyta</taxon>
        <taxon>Spermatophyta</taxon>
        <taxon>Magnoliopsida</taxon>
        <taxon>eudicotyledons</taxon>
        <taxon>Gunneridae</taxon>
        <taxon>Pentapetalae</taxon>
        <taxon>asterids</taxon>
        <taxon>lamiids</taxon>
        <taxon>Lamiales</taxon>
        <taxon>Plantaginaceae</taxon>
        <taxon>Cheloneae</taxon>
        <taxon>Penstemon</taxon>
    </lineage>
</organism>
<evidence type="ECO:0000313" key="5">
    <source>
        <dbReference type="Proteomes" id="UP001634393"/>
    </source>
</evidence>
<feature type="compositionally biased region" description="Polar residues" evidence="2">
    <location>
        <begin position="529"/>
        <end position="559"/>
    </location>
</feature>
<evidence type="ECO:0000256" key="2">
    <source>
        <dbReference type="SAM" id="MobiDB-lite"/>
    </source>
</evidence>
<evidence type="ECO:0000256" key="1">
    <source>
        <dbReference type="SAM" id="Coils"/>
    </source>
</evidence>
<dbReference type="InterPro" id="IPR029058">
    <property type="entry name" value="AB_hydrolase_fold"/>
</dbReference>
<feature type="coiled-coil region" evidence="1">
    <location>
        <begin position="614"/>
        <end position="641"/>
    </location>
</feature>
<feature type="region of interest" description="Disordered" evidence="2">
    <location>
        <begin position="1"/>
        <end position="23"/>
    </location>
</feature>
<name>A0ABD3ULV3_9LAMI</name>
<dbReference type="EMBL" id="JBJXBP010000001">
    <property type="protein sequence ID" value="KAL3850504.1"/>
    <property type="molecule type" value="Genomic_DNA"/>
</dbReference>
<sequence length="934" mass="106198">MQMYVGASGAGGVEETSPDMLKNTPSNIRRLANEIDKCEGRQKYLAHTRSPSDGGDVRWYFCKVPLAVNEVAASVPRTEIVGKGDYFRFGMRDSLAIEASFLQREDELLSGWWKEYAECSEGPRGQPNVPSKSTLQIRELSSESLESGQLYTIEEERVGVPVKGGLYEVDLVKRHCFPVYWNGENRRVLRGHWFARKGGLDWLPLREDFSEQLEYAYRSQVWHRRTFQLSGLFAARVDLQGSTPGMHALFTGEDDTWEAWLNVDASGFSGVVAFGGNGIKLRRGYAPSQSHKPTQDELRQQKEEEMDDYCSQVPVGHLVFMVHGIGQRLEKSNLVDDVGNFRQVTANLAERHLTSHQLGTQRVLYIPCQWRKGLQLSGEAAVEKITLDGVRGLRTMLSATVHDILYYMSPIYCQDIIDSVSNQLNKLFLKFLKRNPGYDGKVSLYGHSLGSVLSYDILCHQETLYSPFPMDWMYKEHKISEAHSSISNNLSSVNIPNSHFVNESSKNLEDESMTGPVDDLDLVEEPVEGTSNPLGPPASSESDGSTTTDIGYQQTNDASASDEKANEPFGNFNDIEFYKSDMMNDRNRINSEVGPSDDNKNNKDIPNNDKDETIKSLCGEIDMLKAKIKQFEVEYADKDAKKSTTIVNQFDPDSVQSAHRDSLKSYTPQIRYTKLEFKVDTFFAVGSPLGVFLSLRNVRIGIGKGKEYWEEENINEEMPACRQMFNIFHPFDPVAYRIEPLVCKEFIHKRPVIIPYHRGGKRLYVGVQEFREELASRSQAVMGHLNSIRVKVLTLCESRSNDGRDEESEITQEREERSYGSFMMEKLTGSEDGRIDHVLQDKTFRHPYVSAIGAHTNYWRDYDTALFMLKYLYRDIPEEPDSPSERLEESEKDDSSTHGWSDPREVADEELPLTFADNISIKSFSHKAKRIMKR</sequence>
<reference evidence="4 5" key="1">
    <citation type="submission" date="2024-12" db="EMBL/GenBank/DDBJ databases">
        <title>The unique morphological basis and parallel evolutionary history of personate flowers in Penstemon.</title>
        <authorList>
            <person name="Depatie T.H."/>
            <person name="Wessinger C.A."/>
        </authorList>
    </citation>
    <scope>NUCLEOTIDE SEQUENCE [LARGE SCALE GENOMIC DNA]</scope>
    <source>
        <strain evidence="4">WTNN_2</strain>
        <tissue evidence="4">Leaf</tissue>
    </source>
</reference>
<accession>A0ABD3ULV3</accession>
<dbReference type="PROSITE" id="PS51043">
    <property type="entry name" value="DDHD"/>
    <property type="match status" value="1"/>
</dbReference>
<evidence type="ECO:0000259" key="3">
    <source>
        <dbReference type="PROSITE" id="PS51043"/>
    </source>
</evidence>
<dbReference type="InterPro" id="IPR058055">
    <property type="entry name" value="PA-PLA1"/>
</dbReference>
<dbReference type="PANTHER" id="PTHR23509:SF10">
    <property type="entry name" value="LD21067P"/>
    <property type="match status" value="1"/>
</dbReference>
<feature type="region of interest" description="Disordered" evidence="2">
    <location>
        <begin position="587"/>
        <end position="612"/>
    </location>
</feature>
<proteinExistence type="predicted"/>
<feature type="region of interest" description="Disordered" evidence="2">
    <location>
        <begin position="526"/>
        <end position="572"/>
    </location>
</feature>
<comment type="caution">
    <text evidence="4">The sequence shown here is derived from an EMBL/GenBank/DDBJ whole genome shotgun (WGS) entry which is preliminary data.</text>
</comment>
<keyword evidence="5" id="KW-1185">Reference proteome</keyword>
<dbReference type="SMART" id="SM01127">
    <property type="entry name" value="DDHD"/>
    <property type="match status" value="1"/>
</dbReference>
<dbReference type="InterPro" id="IPR004177">
    <property type="entry name" value="DDHD_dom"/>
</dbReference>
<evidence type="ECO:0000313" key="4">
    <source>
        <dbReference type="EMBL" id="KAL3850504.1"/>
    </source>
</evidence>
<keyword evidence="1" id="KW-0175">Coiled coil</keyword>